<dbReference type="EMBL" id="JAGIOO010000001">
    <property type="protein sequence ID" value="MBP2473850.1"/>
    <property type="molecule type" value="Genomic_DNA"/>
</dbReference>
<name>A0ABS5AB99_9PSEU</name>
<evidence type="ECO:0000259" key="1">
    <source>
        <dbReference type="Pfam" id="PF13360"/>
    </source>
</evidence>
<comment type="caution">
    <text evidence="2">The sequence shown here is derived from an EMBL/GenBank/DDBJ whole genome shotgun (WGS) entry which is preliminary data.</text>
</comment>
<accession>A0ABS5AB99</accession>
<dbReference type="InterPro" id="IPR015943">
    <property type="entry name" value="WD40/YVTN_repeat-like_dom_sf"/>
</dbReference>
<proteinExistence type="predicted"/>
<dbReference type="InterPro" id="IPR011047">
    <property type="entry name" value="Quinoprotein_ADH-like_sf"/>
</dbReference>
<feature type="domain" description="Pyrrolo-quinoline quinone repeat" evidence="1">
    <location>
        <begin position="419"/>
        <end position="468"/>
    </location>
</feature>
<dbReference type="Pfam" id="PF13360">
    <property type="entry name" value="PQQ_2"/>
    <property type="match status" value="1"/>
</dbReference>
<dbReference type="InterPro" id="IPR002372">
    <property type="entry name" value="PQQ_rpt_dom"/>
</dbReference>
<dbReference type="Gene3D" id="2.130.10.10">
    <property type="entry name" value="YVTN repeat-like/Quinoprotein amine dehydrogenase"/>
    <property type="match status" value="1"/>
</dbReference>
<evidence type="ECO:0000313" key="3">
    <source>
        <dbReference type="Proteomes" id="UP001519363"/>
    </source>
</evidence>
<sequence length="498" mass="53898">MLTIRHTLGARPHGEAGTPLVTASGHGMTVVGGELGRLQWHGDGTRDSHWRAHTIGVFTPDGRCTHLRRSSWRTRAVVVHPSLPLAVVGTGGYDGGYSFEGELLVLDLVTGTAVDLLERPLEVRELRWLDERRLECVFAPPNDDEYKKAFTHGYREVLELPDWTSPAGHAYWPEFAKRVKSAHDLPEAARSGRGRVWSVHGLPDGSLLACTDTALLEAWADGGLVWSVPDGLGGRQLVPAPGGGSVWVNAPGPRADGESGWDPAPGRVSEHSITDGARLATLDLPFEGVLTSRADGWLAVRESHWDTRKPAVALRSPGGELHQAKVGRYDLFNHWFPVQGAPELWFLKGKPETKRLVTLDPVSGELTTRFPLEWDPGRGAQLFGGPALHLGDALVHAGTVYDGRGLLPGNAFVVRRALPDGRAEWVHTADRPVTALAGDGETVYAAFNSGELLALDARDGSVRWRHDLDPGVALSLHLPSPDRLVLGLVDGRILDCSV</sequence>
<evidence type="ECO:0000313" key="2">
    <source>
        <dbReference type="EMBL" id="MBP2473850.1"/>
    </source>
</evidence>
<protein>
    <recommendedName>
        <fullName evidence="1">Pyrrolo-quinoline quinone repeat domain-containing protein</fullName>
    </recommendedName>
</protein>
<organism evidence="2 3">
    <name type="scientific">Crossiella equi</name>
    <dbReference type="NCBI Taxonomy" id="130796"/>
    <lineage>
        <taxon>Bacteria</taxon>
        <taxon>Bacillati</taxon>
        <taxon>Actinomycetota</taxon>
        <taxon>Actinomycetes</taxon>
        <taxon>Pseudonocardiales</taxon>
        <taxon>Pseudonocardiaceae</taxon>
        <taxon>Crossiella</taxon>
    </lineage>
</organism>
<dbReference type="SMART" id="SM00564">
    <property type="entry name" value="PQQ"/>
    <property type="match status" value="1"/>
</dbReference>
<keyword evidence="3" id="KW-1185">Reference proteome</keyword>
<dbReference type="Proteomes" id="UP001519363">
    <property type="component" value="Unassembled WGS sequence"/>
</dbReference>
<dbReference type="SUPFAM" id="SSF50998">
    <property type="entry name" value="Quinoprotein alcohol dehydrogenase-like"/>
    <property type="match status" value="2"/>
</dbReference>
<dbReference type="RefSeq" id="WP_209706910.1">
    <property type="nucleotide sequence ID" value="NZ_JAGIOO010000001.1"/>
</dbReference>
<reference evidence="2 3" key="1">
    <citation type="submission" date="2021-03" db="EMBL/GenBank/DDBJ databases">
        <title>Sequencing the genomes of 1000 actinobacteria strains.</title>
        <authorList>
            <person name="Klenk H.-P."/>
        </authorList>
    </citation>
    <scope>NUCLEOTIDE SEQUENCE [LARGE SCALE GENOMIC DNA]</scope>
    <source>
        <strain evidence="2 3">DSM 44580</strain>
    </source>
</reference>
<gene>
    <name evidence="2" type="ORF">JOF53_002722</name>
</gene>
<dbReference type="InterPro" id="IPR018391">
    <property type="entry name" value="PQQ_b-propeller_rpt"/>
</dbReference>